<sequence>MPITRGHVLLTPRQHREKLSHCKTSEAAVLGAWLGVLSRAVMRGVGALALGLAESDTKETKQQLIEQEEEKEEEVGAVQDWNVVQNNGARAAQVVNHVHYHIIPRPGEVPDLRARSWTMFGRGQRGDLDEEEALRTRDRIRWEIGREVRMLSLADRRILGVEDGGESRL</sequence>
<dbReference type="InterPro" id="IPR011146">
    <property type="entry name" value="HIT-like"/>
</dbReference>
<evidence type="ECO:0000313" key="5">
    <source>
        <dbReference type="EMBL" id="CAF9931762.1"/>
    </source>
</evidence>
<dbReference type="EMBL" id="CAJPDQ010000040">
    <property type="protein sequence ID" value="CAF9931762.1"/>
    <property type="molecule type" value="Genomic_DNA"/>
</dbReference>
<evidence type="ECO:0000256" key="1">
    <source>
        <dbReference type="PIRSR" id="PIRSR601310-1"/>
    </source>
</evidence>
<evidence type="ECO:0000313" key="6">
    <source>
        <dbReference type="Proteomes" id="UP000664169"/>
    </source>
</evidence>
<evidence type="ECO:0000256" key="2">
    <source>
        <dbReference type="PIRSR" id="PIRSR601310-3"/>
    </source>
</evidence>
<evidence type="ECO:0000256" key="3">
    <source>
        <dbReference type="PROSITE-ProRule" id="PRU00464"/>
    </source>
</evidence>
<dbReference type="GO" id="GO:0009117">
    <property type="term" value="P:nucleotide metabolic process"/>
    <property type="evidence" value="ECO:0007669"/>
    <property type="project" value="TreeGrafter"/>
</dbReference>
<feature type="short sequence motif" description="Histidine triad motif" evidence="2 3">
    <location>
        <begin position="97"/>
        <end position="101"/>
    </location>
</feature>
<organism evidence="5 6">
    <name type="scientific">Gomphillus americanus</name>
    <dbReference type="NCBI Taxonomy" id="1940652"/>
    <lineage>
        <taxon>Eukaryota</taxon>
        <taxon>Fungi</taxon>
        <taxon>Dikarya</taxon>
        <taxon>Ascomycota</taxon>
        <taxon>Pezizomycotina</taxon>
        <taxon>Lecanoromycetes</taxon>
        <taxon>OSLEUM clade</taxon>
        <taxon>Ostropomycetidae</taxon>
        <taxon>Ostropales</taxon>
        <taxon>Graphidaceae</taxon>
        <taxon>Gomphilloideae</taxon>
        <taxon>Gomphillus</taxon>
    </lineage>
</organism>
<dbReference type="AlphaFoldDB" id="A0A8H3IKV4"/>
<dbReference type="Gene3D" id="3.30.428.10">
    <property type="entry name" value="HIT-like"/>
    <property type="match status" value="1"/>
</dbReference>
<protein>
    <recommendedName>
        <fullName evidence="4">HIT domain-containing protein</fullName>
    </recommendedName>
</protein>
<name>A0A8H3IKV4_9LECA</name>
<dbReference type="InterPro" id="IPR036265">
    <property type="entry name" value="HIT-like_sf"/>
</dbReference>
<comment type="caution">
    <text evidence="5">The sequence shown here is derived from an EMBL/GenBank/DDBJ whole genome shotgun (WGS) entry which is preliminary data.</text>
</comment>
<dbReference type="PANTHER" id="PTHR46648">
    <property type="entry name" value="HIT FAMILY PROTEIN 1"/>
    <property type="match status" value="1"/>
</dbReference>
<keyword evidence="6" id="KW-1185">Reference proteome</keyword>
<dbReference type="OrthoDB" id="1915375at2759"/>
<dbReference type="InterPro" id="IPR001310">
    <property type="entry name" value="Histidine_triad_HIT"/>
</dbReference>
<accession>A0A8H3IKV4</accession>
<dbReference type="PANTHER" id="PTHR46648:SF2">
    <property type="entry name" value="HIT DOMAIN-CONTAINING PROTEIN"/>
    <property type="match status" value="1"/>
</dbReference>
<dbReference type="GO" id="GO:0003824">
    <property type="term" value="F:catalytic activity"/>
    <property type="evidence" value="ECO:0007669"/>
    <property type="project" value="InterPro"/>
</dbReference>
<feature type="active site" description="Tele-AMP-histidine intermediate" evidence="1">
    <location>
        <position position="99"/>
    </location>
</feature>
<proteinExistence type="predicted"/>
<gene>
    <name evidence="5" type="ORF">GOMPHAMPRED_006394</name>
</gene>
<dbReference type="Pfam" id="PF01230">
    <property type="entry name" value="HIT"/>
    <property type="match status" value="1"/>
</dbReference>
<dbReference type="PROSITE" id="PS51084">
    <property type="entry name" value="HIT_2"/>
    <property type="match status" value="1"/>
</dbReference>
<feature type="domain" description="HIT" evidence="4">
    <location>
        <begin position="1"/>
        <end position="114"/>
    </location>
</feature>
<reference evidence="5" key="1">
    <citation type="submission" date="2021-03" db="EMBL/GenBank/DDBJ databases">
        <authorList>
            <person name="Tagirdzhanova G."/>
        </authorList>
    </citation>
    <scope>NUCLEOTIDE SEQUENCE</scope>
</reference>
<evidence type="ECO:0000259" key="4">
    <source>
        <dbReference type="PROSITE" id="PS51084"/>
    </source>
</evidence>
<dbReference type="SUPFAM" id="SSF54197">
    <property type="entry name" value="HIT-like"/>
    <property type="match status" value="1"/>
</dbReference>
<dbReference type="Proteomes" id="UP000664169">
    <property type="component" value="Unassembled WGS sequence"/>
</dbReference>